<dbReference type="FunCoup" id="A0A448YKJ0">
    <property type="interactions" value="77"/>
</dbReference>
<dbReference type="OrthoDB" id="2163387at2759"/>
<dbReference type="AlphaFoldDB" id="A0A448YKJ0"/>
<dbReference type="Proteomes" id="UP000290900">
    <property type="component" value="Unassembled WGS sequence"/>
</dbReference>
<protein>
    <submittedName>
        <fullName evidence="2">DEKNAAC102376</fullName>
    </submittedName>
</protein>
<sequence length="422" mass="44892">MMQTIDEQLPNKNQEDLIAEKILKRAEIAKLTRQLKSKLFKAGLKVRESQGKLPLSSSSPPCSVNLSCSPAKSNTIVGSDGLKSTVSELPITPMKRRSNGVDGKSRRLSGGSFGDDDEYSSSPIKRLHSGGNLPSSPFYVTSSPAHRMKAASTGSMQTPQSMSSSQILPPKTPPPDKPATLDAVGLTKTPSPNKIQQTTTSSHSAHRMQHQDSQANSQNGLLATPKASSGNKSKEFSTPTTRYSNDNEEGADLLLYMSNSPARTSTSKDAKDTKDYSSFINIPSTPKTSNSSMQFSSTPTFGLDSTPPRGSLLPLPFSTPSGLIGSQLHGNTPNSSTLQSLMGTPNGSIAKFHTPATPTNKLTVGISNKTPGFSMSDYVNIFTPSPRYSRTPEMGHGIPKSSYTKDSNSSGISKSLAEDSTS</sequence>
<feature type="compositionally biased region" description="Polar residues" evidence="1">
    <location>
        <begin position="276"/>
        <end position="300"/>
    </location>
</feature>
<accession>A0A448YKJ0</accession>
<feature type="compositionally biased region" description="Low complexity" evidence="1">
    <location>
        <begin position="152"/>
        <end position="169"/>
    </location>
</feature>
<feature type="compositionally biased region" description="Polar residues" evidence="1">
    <location>
        <begin position="401"/>
        <end position="422"/>
    </location>
</feature>
<evidence type="ECO:0000256" key="1">
    <source>
        <dbReference type="SAM" id="MobiDB-lite"/>
    </source>
</evidence>
<organism evidence="2 3">
    <name type="scientific">Brettanomyces naardenensis</name>
    <name type="common">Yeast</name>
    <dbReference type="NCBI Taxonomy" id="13370"/>
    <lineage>
        <taxon>Eukaryota</taxon>
        <taxon>Fungi</taxon>
        <taxon>Dikarya</taxon>
        <taxon>Ascomycota</taxon>
        <taxon>Saccharomycotina</taxon>
        <taxon>Pichiomycetes</taxon>
        <taxon>Pichiales</taxon>
        <taxon>Pichiaceae</taxon>
        <taxon>Brettanomyces</taxon>
    </lineage>
</organism>
<feature type="compositionally biased region" description="Polar residues" evidence="1">
    <location>
        <begin position="132"/>
        <end position="144"/>
    </location>
</feature>
<proteinExistence type="predicted"/>
<gene>
    <name evidence="2" type="ORF">BRENAR_LOCUS2188</name>
</gene>
<feature type="compositionally biased region" description="Polar residues" evidence="1">
    <location>
        <begin position="188"/>
        <end position="203"/>
    </location>
</feature>
<evidence type="ECO:0000313" key="2">
    <source>
        <dbReference type="EMBL" id="VEU21455.1"/>
    </source>
</evidence>
<feature type="compositionally biased region" description="Polar residues" evidence="1">
    <location>
        <begin position="211"/>
        <end position="244"/>
    </location>
</feature>
<dbReference type="InParanoid" id="A0A448YKJ0"/>
<dbReference type="EMBL" id="CAACVR010000012">
    <property type="protein sequence ID" value="VEU21455.1"/>
    <property type="molecule type" value="Genomic_DNA"/>
</dbReference>
<name>A0A448YKJ0_BRENA</name>
<evidence type="ECO:0000313" key="3">
    <source>
        <dbReference type="Proteomes" id="UP000290900"/>
    </source>
</evidence>
<feature type="compositionally biased region" description="Basic and acidic residues" evidence="1">
    <location>
        <begin position="266"/>
        <end position="275"/>
    </location>
</feature>
<keyword evidence="3" id="KW-1185">Reference proteome</keyword>
<feature type="region of interest" description="Disordered" evidence="1">
    <location>
        <begin position="385"/>
        <end position="422"/>
    </location>
</feature>
<feature type="region of interest" description="Disordered" evidence="1">
    <location>
        <begin position="87"/>
        <end position="246"/>
    </location>
</feature>
<feature type="region of interest" description="Disordered" evidence="1">
    <location>
        <begin position="261"/>
        <end position="306"/>
    </location>
</feature>
<reference evidence="2 3" key="1">
    <citation type="submission" date="2018-12" db="EMBL/GenBank/DDBJ databases">
        <authorList>
            <person name="Tiukova I."/>
            <person name="Dainat J."/>
        </authorList>
    </citation>
    <scope>NUCLEOTIDE SEQUENCE [LARGE SCALE GENOMIC DNA]</scope>
</reference>